<reference evidence="1" key="2">
    <citation type="journal article" date="2015" name="Data Brief">
        <title>Shoot transcriptome of the giant reed, Arundo donax.</title>
        <authorList>
            <person name="Barrero R.A."/>
            <person name="Guerrero F.D."/>
            <person name="Moolhuijzen P."/>
            <person name="Goolsby J.A."/>
            <person name="Tidwell J."/>
            <person name="Bellgard S.E."/>
            <person name="Bellgard M.I."/>
        </authorList>
    </citation>
    <scope>NUCLEOTIDE SEQUENCE</scope>
    <source>
        <tissue evidence="1">Shoot tissue taken approximately 20 cm above the soil surface</tissue>
    </source>
</reference>
<evidence type="ECO:0000313" key="1">
    <source>
        <dbReference type="EMBL" id="JAD59696.1"/>
    </source>
</evidence>
<accession>A0A0A9B8P5</accession>
<dbReference type="AlphaFoldDB" id="A0A0A9B8P5"/>
<dbReference type="EMBL" id="GBRH01238199">
    <property type="protein sequence ID" value="JAD59696.1"/>
    <property type="molecule type" value="Transcribed_RNA"/>
</dbReference>
<name>A0A0A9B8P5_ARUDO</name>
<reference evidence="1" key="1">
    <citation type="submission" date="2014-09" db="EMBL/GenBank/DDBJ databases">
        <authorList>
            <person name="Magalhaes I.L.F."/>
            <person name="Oliveira U."/>
            <person name="Santos F.R."/>
            <person name="Vidigal T.H.D.A."/>
            <person name="Brescovit A.D."/>
            <person name="Santos A.J."/>
        </authorList>
    </citation>
    <scope>NUCLEOTIDE SEQUENCE</scope>
    <source>
        <tissue evidence="1">Shoot tissue taken approximately 20 cm above the soil surface</tissue>
    </source>
</reference>
<protein>
    <submittedName>
        <fullName evidence="1">Uncharacterized protein</fullName>
    </submittedName>
</protein>
<sequence>MASMVGVVGGDVAVFLGAKVVTSLVLKNGAEMVATTEMEPNSFVVPPAAATRVELGEHMAPPLRVSNIA</sequence>
<organism evidence="1">
    <name type="scientific">Arundo donax</name>
    <name type="common">Giant reed</name>
    <name type="synonym">Donax arundinaceus</name>
    <dbReference type="NCBI Taxonomy" id="35708"/>
    <lineage>
        <taxon>Eukaryota</taxon>
        <taxon>Viridiplantae</taxon>
        <taxon>Streptophyta</taxon>
        <taxon>Embryophyta</taxon>
        <taxon>Tracheophyta</taxon>
        <taxon>Spermatophyta</taxon>
        <taxon>Magnoliopsida</taxon>
        <taxon>Liliopsida</taxon>
        <taxon>Poales</taxon>
        <taxon>Poaceae</taxon>
        <taxon>PACMAD clade</taxon>
        <taxon>Arundinoideae</taxon>
        <taxon>Arundineae</taxon>
        <taxon>Arundo</taxon>
    </lineage>
</organism>
<proteinExistence type="predicted"/>